<dbReference type="InterPro" id="IPR016732">
    <property type="entry name" value="UCP018688"/>
</dbReference>
<dbReference type="Proteomes" id="UP001169066">
    <property type="component" value="Unassembled WGS sequence"/>
</dbReference>
<organism evidence="2 3">
    <name type="scientific">Sulfurovum xiamenensis</name>
    <dbReference type="NCBI Taxonomy" id="3019066"/>
    <lineage>
        <taxon>Bacteria</taxon>
        <taxon>Pseudomonadati</taxon>
        <taxon>Campylobacterota</taxon>
        <taxon>Epsilonproteobacteria</taxon>
        <taxon>Campylobacterales</taxon>
        <taxon>Sulfurovaceae</taxon>
        <taxon>Sulfurovum</taxon>
    </lineage>
</organism>
<name>A0ABT7QR90_9BACT</name>
<dbReference type="PANTHER" id="PTHR41373">
    <property type="entry name" value="DUF2156 DOMAIN-CONTAINING PROTEIN"/>
    <property type="match status" value="1"/>
</dbReference>
<protein>
    <submittedName>
        <fullName evidence="2">Phosphatidylglycerol lysyltransferase domain-containing protein</fullName>
    </submittedName>
</protein>
<accession>A0ABT7QR90</accession>
<dbReference type="SUPFAM" id="SSF55729">
    <property type="entry name" value="Acyl-CoA N-acyltransferases (Nat)"/>
    <property type="match status" value="2"/>
</dbReference>
<feature type="domain" description="Phosphatidylglycerol lysyltransferase C-terminal" evidence="1">
    <location>
        <begin position="29"/>
        <end position="324"/>
    </location>
</feature>
<dbReference type="EMBL" id="JAQIBC010000002">
    <property type="protein sequence ID" value="MDM5263596.1"/>
    <property type="molecule type" value="Genomic_DNA"/>
</dbReference>
<sequence length="327" mass="38797">MSTLTVSNYTLKHFDLRAKEHMDRYLKVVNADISDYTFAGNYIWLSTATGFYAIVNDTFCLFILNSGELSMLLPPLGKQENTYEAMLQCFEIMNAHNSNRQYSKIEYIHENMLEGFVDYLEEGTVIFDMLKDFIIEKKLVDYIYKVDNLIELKGDQYKSKRNEINKFQKVYTNHRVEIIDIDKHRDGITHLFNKWVKDRTTYMPKEEVETFLDGIYFERFAIKRLLNDYKNLDVVGMVLYIDDEIKGFTVGERINEQTSSVIIEKTDFEVLGCAQFIFREFTKYLKEIYQSEYINVGDDMGFENLKKVKMSYRPDKLIPKYTIYQKQ</sequence>
<dbReference type="Pfam" id="PF09924">
    <property type="entry name" value="LPG_synthase_C"/>
    <property type="match status" value="1"/>
</dbReference>
<dbReference type="InterPro" id="IPR016181">
    <property type="entry name" value="Acyl_CoA_acyltransferase"/>
</dbReference>
<dbReference type="RefSeq" id="WP_289401585.1">
    <property type="nucleotide sequence ID" value="NZ_JAQIBC010000002.1"/>
</dbReference>
<dbReference type="PIRSF" id="PIRSF018688">
    <property type="entry name" value="UCP018688"/>
    <property type="match status" value="1"/>
</dbReference>
<proteinExistence type="predicted"/>
<evidence type="ECO:0000313" key="3">
    <source>
        <dbReference type="Proteomes" id="UP001169066"/>
    </source>
</evidence>
<reference evidence="2" key="1">
    <citation type="submission" date="2023-01" db="EMBL/GenBank/DDBJ databases">
        <title>Sulfurovum sp. XTW-4 genome assembly.</title>
        <authorList>
            <person name="Wang J."/>
        </authorList>
    </citation>
    <scope>NUCLEOTIDE SEQUENCE</scope>
    <source>
        <strain evidence="2">XTW-4</strain>
    </source>
</reference>
<evidence type="ECO:0000313" key="2">
    <source>
        <dbReference type="EMBL" id="MDM5263596.1"/>
    </source>
</evidence>
<keyword evidence="3" id="KW-1185">Reference proteome</keyword>
<dbReference type="InterPro" id="IPR024320">
    <property type="entry name" value="LPG_synthase_C"/>
</dbReference>
<dbReference type="PANTHER" id="PTHR41373:SF1">
    <property type="entry name" value="PHOSPHATIDYLGLYCEROL LYSYLTRANSFERASE C-TERMINAL DOMAIN-CONTAINING PROTEIN"/>
    <property type="match status" value="1"/>
</dbReference>
<dbReference type="Gene3D" id="3.40.630.30">
    <property type="match status" value="1"/>
</dbReference>
<comment type="caution">
    <text evidence="2">The sequence shown here is derived from an EMBL/GenBank/DDBJ whole genome shotgun (WGS) entry which is preliminary data.</text>
</comment>
<evidence type="ECO:0000259" key="1">
    <source>
        <dbReference type="Pfam" id="PF09924"/>
    </source>
</evidence>
<gene>
    <name evidence="2" type="ORF">PF327_05235</name>
</gene>